<accession>C0ZFE5</accession>
<feature type="compositionally biased region" description="Basic and acidic residues" evidence="1">
    <location>
        <begin position="171"/>
        <end position="180"/>
    </location>
</feature>
<dbReference type="HOGENOM" id="CLU_077348_2_0_9"/>
<name>C0ZFE5_BREBN</name>
<dbReference type="KEGG" id="bbe:BBR47_35270"/>
<dbReference type="STRING" id="358681.BBR47_35270"/>
<feature type="region of interest" description="Disordered" evidence="1">
    <location>
        <begin position="152"/>
        <end position="186"/>
    </location>
</feature>
<gene>
    <name evidence="2" type="ordered locus">BBR47_35270</name>
</gene>
<evidence type="ECO:0000313" key="2">
    <source>
        <dbReference type="EMBL" id="BAH44504.1"/>
    </source>
</evidence>
<proteinExistence type="predicted"/>
<organism evidence="2 3">
    <name type="scientific">Brevibacillus brevis (strain 47 / JCM 6285 / NBRC 100599)</name>
    <dbReference type="NCBI Taxonomy" id="358681"/>
    <lineage>
        <taxon>Bacteria</taxon>
        <taxon>Bacillati</taxon>
        <taxon>Bacillota</taxon>
        <taxon>Bacilli</taxon>
        <taxon>Bacillales</taxon>
        <taxon>Paenibacillaceae</taxon>
        <taxon>Brevibacillus</taxon>
    </lineage>
</organism>
<protein>
    <submittedName>
        <fullName evidence="2">Uncharacterized protein</fullName>
    </submittedName>
</protein>
<keyword evidence="3" id="KW-1185">Reference proteome</keyword>
<dbReference type="RefSeq" id="WP_015891801.1">
    <property type="nucleotide sequence ID" value="NC_012491.1"/>
</dbReference>
<dbReference type="AlphaFoldDB" id="C0ZFE5"/>
<sequence length="186" mass="21683">MKYKHLEFWLTWSNNVEKLRLPVIPPKIAVKIGHSYIDIELVAIGESTIIGESTLEEYSFSTFWPETYDPGLCEYDGFPSPEEFVETLKRWKNSGYPIRFTVTESERDIINVPVTIRDFSYEWDGFDIDFKLALKEYRFVTIESTEVSIPFQTTGKGKRPDTRKAKVSATKKKEEKESLVDKYNSQ</sequence>
<evidence type="ECO:0000313" key="3">
    <source>
        <dbReference type="Proteomes" id="UP000001877"/>
    </source>
</evidence>
<dbReference type="eggNOG" id="COG1652">
    <property type="taxonomic scope" value="Bacteria"/>
</dbReference>
<reference evidence="2 3" key="1">
    <citation type="submission" date="2005-03" db="EMBL/GenBank/DDBJ databases">
        <title>Brevibacillus brevis strain 47, complete genome.</title>
        <authorList>
            <person name="Hosoyama A."/>
            <person name="Yamada R."/>
            <person name="Hongo Y."/>
            <person name="Terui Y."/>
            <person name="Ankai A."/>
            <person name="Masuyama W."/>
            <person name="Sekiguchi M."/>
            <person name="Takeda T."/>
            <person name="Asano K."/>
            <person name="Ohji S."/>
            <person name="Ichikawa N."/>
            <person name="Narita S."/>
            <person name="Aoki N."/>
            <person name="Miura H."/>
            <person name="Matsushita S."/>
            <person name="Sekigawa T."/>
            <person name="Yamagata H."/>
            <person name="Yoshikawa H."/>
            <person name="Udaka S."/>
            <person name="Tanikawa S."/>
            <person name="Fujita N."/>
        </authorList>
    </citation>
    <scope>NUCLEOTIDE SEQUENCE [LARGE SCALE GENOMIC DNA]</scope>
    <source>
        <strain evidence="3">47 / JCM 6285 / NBRC 100599</strain>
    </source>
</reference>
<evidence type="ECO:0000256" key="1">
    <source>
        <dbReference type="SAM" id="MobiDB-lite"/>
    </source>
</evidence>
<dbReference type="EMBL" id="AP008955">
    <property type="protein sequence ID" value="BAH44504.1"/>
    <property type="molecule type" value="Genomic_DNA"/>
</dbReference>
<dbReference type="Proteomes" id="UP000001877">
    <property type="component" value="Chromosome"/>
</dbReference>